<sequence>GADKRGKAAEMMPRMMNGLSRAAAESVDEPDYYEWYFLAHALRAAQGTRVRETAEFSRMAAELRTALLERQVKTGPHSGSWEPSDRWGRAGGRVYATAMAALSLQADARASRLLTRTKTSQ</sequence>
<comment type="caution">
    <text evidence="1">The sequence shown here is derived from an EMBL/GenBank/DDBJ whole genome shotgun (WGS) entry which is preliminary data.</text>
</comment>
<accession>X1IAD6</accession>
<name>X1IAD6_9ZZZZ</name>
<protein>
    <recommendedName>
        <fullName evidence="2">Alpha-macroglobulin-like TED domain-containing protein</fullName>
    </recommendedName>
</protein>
<evidence type="ECO:0008006" key="2">
    <source>
        <dbReference type="Google" id="ProtNLM"/>
    </source>
</evidence>
<dbReference type="AlphaFoldDB" id="X1IAD6"/>
<gene>
    <name evidence="1" type="ORF">S03H2_62648</name>
</gene>
<reference evidence="1" key="1">
    <citation type="journal article" date="2014" name="Front. Microbiol.">
        <title>High frequency of phylogenetically diverse reductive dehalogenase-homologous genes in deep subseafloor sedimentary metagenomes.</title>
        <authorList>
            <person name="Kawai M."/>
            <person name="Futagami T."/>
            <person name="Toyoda A."/>
            <person name="Takaki Y."/>
            <person name="Nishi S."/>
            <person name="Hori S."/>
            <person name="Arai W."/>
            <person name="Tsubouchi T."/>
            <person name="Morono Y."/>
            <person name="Uchiyama I."/>
            <person name="Ito T."/>
            <person name="Fujiyama A."/>
            <person name="Inagaki F."/>
            <person name="Takami H."/>
        </authorList>
    </citation>
    <scope>NUCLEOTIDE SEQUENCE</scope>
    <source>
        <strain evidence="1">Expedition CK06-06</strain>
    </source>
</reference>
<feature type="non-terminal residue" evidence="1">
    <location>
        <position position="1"/>
    </location>
</feature>
<organism evidence="1">
    <name type="scientific">marine sediment metagenome</name>
    <dbReference type="NCBI Taxonomy" id="412755"/>
    <lineage>
        <taxon>unclassified sequences</taxon>
        <taxon>metagenomes</taxon>
        <taxon>ecological metagenomes</taxon>
    </lineage>
</organism>
<dbReference type="EMBL" id="BARU01040532">
    <property type="protein sequence ID" value="GAH78662.1"/>
    <property type="molecule type" value="Genomic_DNA"/>
</dbReference>
<evidence type="ECO:0000313" key="1">
    <source>
        <dbReference type="EMBL" id="GAH78662.1"/>
    </source>
</evidence>
<proteinExistence type="predicted"/>